<dbReference type="RefSeq" id="WP_220645229.1">
    <property type="nucleotide sequence ID" value="NZ_CP080647.1"/>
</dbReference>
<organism evidence="1 2">
    <name type="scientific">Streptomyces akebiae</name>
    <dbReference type="NCBI Taxonomy" id="2865673"/>
    <lineage>
        <taxon>Bacteria</taxon>
        <taxon>Bacillati</taxon>
        <taxon>Actinomycetota</taxon>
        <taxon>Actinomycetes</taxon>
        <taxon>Kitasatosporales</taxon>
        <taxon>Streptomycetaceae</taxon>
        <taxon>Streptomyces</taxon>
    </lineage>
</organism>
<sequence>MKVERPGEATGFVCFDDHGRATVDFKGIPQSVLGRTLEVIFGCDWFDEGPDGIGAALPGTYTWDDDATYAEFEIKVEPDATASICMSYVTVDDAVVLLHELETHLADLAIGSDDT</sequence>
<dbReference type="Proteomes" id="UP000827138">
    <property type="component" value="Chromosome"/>
</dbReference>
<evidence type="ECO:0000313" key="1">
    <source>
        <dbReference type="EMBL" id="QYX76093.1"/>
    </source>
</evidence>
<gene>
    <name evidence="1" type="ORF">K1J60_05870</name>
</gene>
<keyword evidence="2" id="KW-1185">Reference proteome</keyword>
<accession>A0ABX8XKC5</accession>
<proteinExistence type="predicted"/>
<reference evidence="1 2" key="1">
    <citation type="submission" date="2021-08" db="EMBL/GenBank/DDBJ databases">
        <authorList>
            <person name="Ping M."/>
        </authorList>
    </citation>
    <scope>NUCLEOTIDE SEQUENCE [LARGE SCALE GENOMIC DNA]</scope>
    <source>
        <strain evidence="1 2">MG28</strain>
    </source>
</reference>
<protein>
    <submittedName>
        <fullName evidence="1">Uncharacterized protein</fullName>
    </submittedName>
</protein>
<name>A0ABX8XKC5_9ACTN</name>
<evidence type="ECO:0000313" key="2">
    <source>
        <dbReference type="Proteomes" id="UP000827138"/>
    </source>
</evidence>
<dbReference type="EMBL" id="CP080647">
    <property type="protein sequence ID" value="QYX76093.1"/>
    <property type="molecule type" value="Genomic_DNA"/>
</dbReference>